<evidence type="ECO:0000313" key="1">
    <source>
        <dbReference type="EMBL" id="SEN11249.1"/>
    </source>
</evidence>
<gene>
    <name evidence="1" type="ORF">SAMN04488505_108114</name>
</gene>
<dbReference type="OrthoDB" id="101122at2"/>
<keyword evidence="2" id="KW-1185">Reference proteome</keyword>
<accession>A0A1H8DVC2</accession>
<sequence>MNLNRYIFILAVLIPAVLRGQGLIIPSGAYVISKGNIVLQANWQNNGTFTQNTGTVMFNGNVQTLNGGPTVFNNITVGANSTTTITTAGHSLKAVLLSNGTLQAGGNLTLLSTAGQTALIDGTGAGEVLGNITMQRYLASGFGYKYLSSPFQHATVSELADDIDLGASFPTLYRYDQSLASSGWVHYVNPSDPLAVMQGYAANFGTGALPVTADITGVVNNHTVSLPALYNNHQPYTLGFNLVGNPYPSPIDWDVSGGWTKTNIDDAIYYFNAGTADQYTGTYSSYINGVSSDGIAGNIIGAMQGFFVHVSDGAYPVTGALSVQNNTRVNDLNPNFHKEYPNLSPMLRLTAAFADESYPPDPVVVYFEDTASTRFEERLDALKRLNTDPRAPNLYALSTDNAMLSICAWPTLKDSTGAIPLVLQTDRAGWITFKGQDLERIPAHWHIYLRDTTAKVTRSLQTEAPYRLYLNKGEYKNRFYLVFQRKDNAGPDPGSNNNAVFNAYSAAGRLYANMQNVAAGRCYITVTNLLGQVILRQELMGNGVHELKGPLSSGLYIVSFYAPQLQYAKKVLVTQ</sequence>
<dbReference type="Proteomes" id="UP000198984">
    <property type="component" value="Unassembled WGS sequence"/>
</dbReference>
<protein>
    <submittedName>
        <fullName evidence="1">Por secretion system C-terminal sorting domain-containing protein</fullName>
    </submittedName>
</protein>
<name>A0A1H8DVC2_9BACT</name>
<evidence type="ECO:0000313" key="2">
    <source>
        <dbReference type="Proteomes" id="UP000198984"/>
    </source>
</evidence>
<dbReference type="EMBL" id="FOBB01000008">
    <property type="protein sequence ID" value="SEN11249.1"/>
    <property type="molecule type" value="Genomic_DNA"/>
</dbReference>
<dbReference type="AlphaFoldDB" id="A0A1H8DVC2"/>
<dbReference type="RefSeq" id="WP_089918732.1">
    <property type="nucleotide sequence ID" value="NZ_FOBB01000008.1"/>
</dbReference>
<organism evidence="1 2">
    <name type="scientific">Chitinophaga rupis</name>
    <dbReference type="NCBI Taxonomy" id="573321"/>
    <lineage>
        <taxon>Bacteria</taxon>
        <taxon>Pseudomonadati</taxon>
        <taxon>Bacteroidota</taxon>
        <taxon>Chitinophagia</taxon>
        <taxon>Chitinophagales</taxon>
        <taxon>Chitinophagaceae</taxon>
        <taxon>Chitinophaga</taxon>
    </lineage>
</organism>
<proteinExistence type="predicted"/>
<dbReference type="STRING" id="573321.SAMN04488505_108114"/>
<reference evidence="1 2" key="1">
    <citation type="submission" date="2016-10" db="EMBL/GenBank/DDBJ databases">
        <authorList>
            <person name="de Groot N.N."/>
        </authorList>
    </citation>
    <scope>NUCLEOTIDE SEQUENCE [LARGE SCALE GENOMIC DNA]</scope>
    <source>
        <strain evidence="1 2">DSM 21039</strain>
    </source>
</reference>